<accession>A0A1J1LHM3</accession>
<sequence>MNTNNSDPKTNPITKSQDQQLDAIAKLAILSLTWSLADLSKKNRSDSHSETATSQIYINLSGLKDEISYPESPP</sequence>
<dbReference type="Proteomes" id="UP000184315">
    <property type="component" value="Unassembled WGS sequence"/>
</dbReference>
<name>A0A1J1LHM3_9CYAN</name>
<dbReference type="EMBL" id="CZDF01000132">
    <property type="protein sequence ID" value="CUR31530.1"/>
    <property type="molecule type" value="Genomic_DNA"/>
</dbReference>
<proteinExistence type="predicted"/>
<dbReference type="STRING" id="671072.PL9214291121"/>
<dbReference type="RefSeq" id="WP_072718360.1">
    <property type="nucleotide sequence ID" value="NZ_LN889782.1"/>
</dbReference>
<protein>
    <submittedName>
        <fullName evidence="1">Uncharacterized protein</fullName>
    </submittedName>
</protein>
<gene>
    <name evidence="1" type="ORF">PL9214291121</name>
</gene>
<keyword evidence="2" id="KW-1185">Reference proteome</keyword>
<evidence type="ECO:0000313" key="1">
    <source>
        <dbReference type="EMBL" id="CUR31530.1"/>
    </source>
</evidence>
<reference evidence="2" key="1">
    <citation type="submission" date="2015-10" db="EMBL/GenBank/DDBJ databases">
        <authorList>
            <person name="Regsiter A."/>
            <person name="william w."/>
        </authorList>
    </citation>
    <scope>NUCLEOTIDE SEQUENCE [LARGE SCALE GENOMIC DNA]</scope>
</reference>
<evidence type="ECO:0000313" key="2">
    <source>
        <dbReference type="Proteomes" id="UP000184315"/>
    </source>
</evidence>
<dbReference type="AlphaFoldDB" id="A0A1J1LHM3"/>
<organism evidence="1 2">
    <name type="scientific">Planktothrix tepida PCC 9214</name>
    <dbReference type="NCBI Taxonomy" id="671072"/>
    <lineage>
        <taxon>Bacteria</taxon>
        <taxon>Bacillati</taxon>
        <taxon>Cyanobacteriota</taxon>
        <taxon>Cyanophyceae</taxon>
        <taxon>Oscillatoriophycideae</taxon>
        <taxon>Oscillatoriales</taxon>
        <taxon>Microcoleaceae</taxon>
        <taxon>Planktothrix</taxon>
    </lineage>
</organism>
<dbReference type="OrthoDB" id="464366at2"/>